<sequence>MGAVCSAVGVWQLHGTAFPPFMMPFVTDIKVLNDFYSDVYVWPFHHGLCYFAGCIVCLLVQKFRHAKISKVISPKLI</sequence>
<accession>A0AAQ4DIT5</accession>
<feature type="transmembrane region" description="Helical" evidence="1">
    <location>
        <begin position="39"/>
        <end position="60"/>
    </location>
</feature>
<proteinExistence type="predicted"/>
<comment type="caution">
    <text evidence="2">The sequence shown here is derived from an EMBL/GenBank/DDBJ whole genome shotgun (WGS) entry which is preliminary data.</text>
</comment>
<keyword evidence="1" id="KW-0812">Transmembrane</keyword>
<protein>
    <submittedName>
        <fullName evidence="2">Uncharacterized protein</fullName>
    </submittedName>
</protein>
<evidence type="ECO:0000256" key="1">
    <source>
        <dbReference type="SAM" id="Phobius"/>
    </source>
</evidence>
<evidence type="ECO:0000313" key="3">
    <source>
        <dbReference type="Proteomes" id="UP001321473"/>
    </source>
</evidence>
<evidence type="ECO:0000313" key="2">
    <source>
        <dbReference type="EMBL" id="KAK8762375.1"/>
    </source>
</evidence>
<organism evidence="2 3">
    <name type="scientific">Amblyomma americanum</name>
    <name type="common">Lone star tick</name>
    <dbReference type="NCBI Taxonomy" id="6943"/>
    <lineage>
        <taxon>Eukaryota</taxon>
        <taxon>Metazoa</taxon>
        <taxon>Ecdysozoa</taxon>
        <taxon>Arthropoda</taxon>
        <taxon>Chelicerata</taxon>
        <taxon>Arachnida</taxon>
        <taxon>Acari</taxon>
        <taxon>Parasitiformes</taxon>
        <taxon>Ixodida</taxon>
        <taxon>Ixodoidea</taxon>
        <taxon>Ixodidae</taxon>
        <taxon>Amblyomminae</taxon>
        <taxon>Amblyomma</taxon>
    </lineage>
</organism>
<reference evidence="2 3" key="1">
    <citation type="journal article" date="2023" name="Arcadia Sci">
        <title>De novo assembly of a long-read Amblyomma americanum tick genome.</title>
        <authorList>
            <person name="Chou S."/>
            <person name="Poskanzer K.E."/>
            <person name="Rollins M."/>
            <person name="Thuy-Boun P.S."/>
        </authorList>
    </citation>
    <scope>NUCLEOTIDE SEQUENCE [LARGE SCALE GENOMIC DNA]</scope>
    <source>
        <strain evidence="2">F_SG_1</strain>
        <tissue evidence="2">Salivary glands</tissue>
    </source>
</reference>
<dbReference type="AlphaFoldDB" id="A0AAQ4DIT5"/>
<dbReference type="EMBL" id="JARKHS020030142">
    <property type="protein sequence ID" value="KAK8762375.1"/>
    <property type="molecule type" value="Genomic_DNA"/>
</dbReference>
<keyword evidence="3" id="KW-1185">Reference proteome</keyword>
<keyword evidence="1" id="KW-1133">Transmembrane helix</keyword>
<gene>
    <name evidence="2" type="ORF">V5799_026356</name>
</gene>
<dbReference type="Proteomes" id="UP001321473">
    <property type="component" value="Unassembled WGS sequence"/>
</dbReference>
<keyword evidence="1" id="KW-0472">Membrane</keyword>
<name>A0AAQ4DIT5_AMBAM</name>